<proteinExistence type="predicted"/>
<keyword evidence="2" id="KW-1185">Reference proteome</keyword>
<reference evidence="1" key="1">
    <citation type="journal article" date="2014" name="Int. J. Syst. Evol. Microbiol.">
        <title>Complete genome sequence of Corynebacterium casei LMG S-19264T (=DSM 44701T), isolated from a smear-ripened cheese.</title>
        <authorList>
            <consortium name="US DOE Joint Genome Institute (JGI-PGF)"/>
            <person name="Walter F."/>
            <person name="Albersmeier A."/>
            <person name="Kalinowski J."/>
            <person name="Ruckert C."/>
        </authorList>
    </citation>
    <scope>NUCLEOTIDE SEQUENCE</scope>
    <source>
        <strain evidence="1">JCM 4403</strain>
    </source>
</reference>
<name>A0A918C2F6_9ACTN</name>
<sequence>MAYGNLVIALAVAGGGCPPGFDSTRYICGFTDFAETAAGLLVAPVHHPGRIRTERFGWLDAAGTDYPRSPAPAR</sequence>
<organism evidence="1 2">
    <name type="scientific">Streptomyces pilosus</name>
    <dbReference type="NCBI Taxonomy" id="28893"/>
    <lineage>
        <taxon>Bacteria</taxon>
        <taxon>Bacillati</taxon>
        <taxon>Actinomycetota</taxon>
        <taxon>Actinomycetes</taxon>
        <taxon>Kitasatosporales</taxon>
        <taxon>Streptomycetaceae</taxon>
        <taxon>Streptomyces</taxon>
    </lineage>
</organism>
<dbReference type="Proteomes" id="UP000656732">
    <property type="component" value="Unassembled WGS sequence"/>
</dbReference>
<accession>A0A918C2F6</accession>
<comment type="caution">
    <text evidence="1">The sequence shown here is derived from an EMBL/GenBank/DDBJ whole genome shotgun (WGS) entry which is preliminary data.</text>
</comment>
<gene>
    <name evidence="1" type="ORF">GCM10010280_59860</name>
</gene>
<dbReference type="AlphaFoldDB" id="A0A918C2F6"/>
<dbReference type="RefSeq" id="WP_189561172.1">
    <property type="nucleotide sequence ID" value="NZ_BMTU01000016.1"/>
</dbReference>
<dbReference type="EMBL" id="BMTU01000016">
    <property type="protein sequence ID" value="GGR03802.1"/>
    <property type="molecule type" value="Genomic_DNA"/>
</dbReference>
<evidence type="ECO:0000313" key="1">
    <source>
        <dbReference type="EMBL" id="GGR03802.1"/>
    </source>
</evidence>
<reference evidence="1" key="2">
    <citation type="submission" date="2020-09" db="EMBL/GenBank/DDBJ databases">
        <authorList>
            <person name="Sun Q."/>
            <person name="Ohkuma M."/>
        </authorList>
    </citation>
    <scope>NUCLEOTIDE SEQUENCE</scope>
    <source>
        <strain evidence="1">JCM 4403</strain>
    </source>
</reference>
<evidence type="ECO:0000313" key="2">
    <source>
        <dbReference type="Proteomes" id="UP000656732"/>
    </source>
</evidence>
<protein>
    <submittedName>
        <fullName evidence="1">Uncharacterized protein</fullName>
    </submittedName>
</protein>